<dbReference type="GO" id="GO:0070573">
    <property type="term" value="F:metallodipeptidase activity"/>
    <property type="evidence" value="ECO:0007669"/>
    <property type="project" value="InterPro"/>
</dbReference>
<dbReference type="PANTHER" id="PTHR10443">
    <property type="entry name" value="MICROSOMAL DIPEPTIDASE"/>
    <property type="match status" value="1"/>
</dbReference>
<dbReference type="GO" id="GO:0006508">
    <property type="term" value="P:proteolysis"/>
    <property type="evidence" value="ECO:0007669"/>
    <property type="project" value="InterPro"/>
</dbReference>
<dbReference type="SUPFAM" id="SSF51556">
    <property type="entry name" value="Metallo-dependent hydrolases"/>
    <property type="match status" value="1"/>
</dbReference>
<dbReference type="PANTHER" id="PTHR10443:SF12">
    <property type="entry name" value="DIPEPTIDASE"/>
    <property type="match status" value="1"/>
</dbReference>
<dbReference type="Gene3D" id="3.20.20.140">
    <property type="entry name" value="Metal-dependent hydrolases"/>
    <property type="match status" value="1"/>
</dbReference>
<protein>
    <submittedName>
        <fullName evidence="1">Membrane dipeptidase</fullName>
    </submittedName>
</protein>
<organism evidence="1 2">
    <name type="scientific">Extibacter muris</name>
    <dbReference type="NCBI Taxonomy" id="1796622"/>
    <lineage>
        <taxon>Bacteria</taxon>
        <taxon>Bacillati</taxon>
        <taxon>Bacillota</taxon>
        <taxon>Clostridia</taxon>
        <taxon>Lachnospirales</taxon>
        <taxon>Lachnospiraceae</taxon>
        <taxon>Extibacter</taxon>
    </lineage>
</organism>
<dbReference type="Proteomes" id="UP000295710">
    <property type="component" value="Unassembled WGS sequence"/>
</dbReference>
<dbReference type="RefSeq" id="WP_132277879.1">
    <property type="nucleotide sequence ID" value="NZ_JAOBST010000004.1"/>
</dbReference>
<dbReference type="InterPro" id="IPR032466">
    <property type="entry name" value="Metal_Hydrolase"/>
</dbReference>
<dbReference type="CDD" id="cd01301">
    <property type="entry name" value="rDP_like"/>
    <property type="match status" value="1"/>
</dbReference>
<sequence length="322" mass="35387">MKLIDMHCDTIWKLMDLGGEGDLMTGSCDVSIPGMRQAGTLAQFFACFGYLDDFKDRGGYDACYSHILEMARYLKEQTGIHKDDIAMALSVEDIYKNERKGKISAVLSVEEGGVLNGDIGRLDTLYDNGVRLMTLLWNYENCIGYPNSRDSSVMWQGLKPFGIEVVEKMSAKGMIIDVSHASDGTFRDVLEYAKGPVVASHSNCRALCSHPRNLSDEMIRKLANAGGIAGLNLYGAFLGDKNESGIEEMTAHVMHMIEVGGSEFPAIGTDFDGFDGMDVLDIPDVGHMGLLWEALKKKGLGEDQLDKIWCGNVLRVFKSLSV</sequence>
<dbReference type="Pfam" id="PF01244">
    <property type="entry name" value="Peptidase_M19"/>
    <property type="match status" value="1"/>
</dbReference>
<comment type="caution">
    <text evidence="1">The sequence shown here is derived from an EMBL/GenBank/DDBJ whole genome shotgun (WGS) entry which is preliminary data.</text>
</comment>
<reference evidence="1 2" key="1">
    <citation type="journal article" date="2016" name="Nat. Microbiol.">
        <title>The Mouse Intestinal Bacterial Collection (miBC) provides host-specific insight into cultured diversity and functional potential of the gut microbiota.</title>
        <authorList>
            <person name="Lagkouvardos I."/>
            <person name="Pukall R."/>
            <person name="Abt B."/>
            <person name="Foesel B.U."/>
            <person name="Meier-Kolthoff J.P."/>
            <person name="Kumar N."/>
            <person name="Bresciani A."/>
            <person name="Martinez I."/>
            <person name="Just S."/>
            <person name="Ziegler C."/>
            <person name="Brugiroux S."/>
            <person name="Garzetti D."/>
            <person name="Wenning M."/>
            <person name="Bui T.P."/>
            <person name="Wang J."/>
            <person name="Hugenholtz F."/>
            <person name="Plugge C.M."/>
            <person name="Peterson D.A."/>
            <person name="Hornef M.W."/>
            <person name="Baines J.F."/>
            <person name="Smidt H."/>
            <person name="Walter J."/>
            <person name="Kristiansen K."/>
            <person name="Nielsen H.B."/>
            <person name="Haller D."/>
            <person name="Overmann J."/>
            <person name="Stecher B."/>
            <person name="Clavel T."/>
        </authorList>
    </citation>
    <scope>NUCLEOTIDE SEQUENCE [LARGE SCALE GENOMIC DNA]</scope>
    <source>
        <strain evidence="1 2">DSM 28560</strain>
    </source>
</reference>
<evidence type="ECO:0000313" key="1">
    <source>
        <dbReference type="EMBL" id="TDA21496.1"/>
    </source>
</evidence>
<keyword evidence="2" id="KW-1185">Reference proteome</keyword>
<accession>A0A4R4FFK0</accession>
<evidence type="ECO:0000313" key="2">
    <source>
        <dbReference type="Proteomes" id="UP000295710"/>
    </source>
</evidence>
<proteinExistence type="predicted"/>
<dbReference type="EMBL" id="SMMX01000008">
    <property type="protein sequence ID" value="TDA21496.1"/>
    <property type="molecule type" value="Genomic_DNA"/>
</dbReference>
<gene>
    <name evidence="1" type="ORF">E1963_10845</name>
</gene>
<dbReference type="InterPro" id="IPR008257">
    <property type="entry name" value="Pept_M19"/>
</dbReference>
<dbReference type="PROSITE" id="PS51365">
    <property type="entry name" value="RENAL_DIPEPTIDASE_2"/>
    <property type="match status" value="1"/>
</dbReference>
<dbReference type="AlphaFoldDB" id="A0A4R4FFK0"/>
<name>A0A4R4FFK0_9FIRM</name>